<dbReference type="Proteomes" id="UP000035088">
    <property type="component" value="Unassembled WGS sequence"/>
</dbReference>
<dbReference type="STRING" id="1073574.GOARA_006_00280"/>
<gene>
    <name evidence="1" type="ORF">GOARA_006_00280</name>
</gene>
<reference evidence="1 2" key="1">
    <citation type="submission" date="2011-11" db="EMBL/GenBank/DDBJ databases">
        <title>Whole genome shotgun sequence of Gordonia araii NBRC 100433.</title>
        <authorList>
            <person name="Yoshida Y."/>
            <person name="Hosoyama A."/>
            <person name="Tsuchikane K."/>
            <person name="Katsumata H."/>
            <person name="Yamazaki S."/>
            <person name="Fujita N."/>
        </authorList>
    </citation>
    <scope>NUCLEOTIDE SEQUENCE [LARGE SCALE GENOMIC DNA]</scope>
    <source>
        <strain evidence="1 2">NBRC 100433</strain>
    </source>
</reference>
<name>G7GXE4_9ACTN</name>
<dbReference type="AlphaFoldDB" id="G7GXE4"/>
<proteinExistence type="predicted"/>
<evidence type="ECO:0000313" key="1">
    <source>
        <dbReference type="EMBL" id="GAB08269.1"/>
    </source>
</evidence>
<keyword evidence="2" id="KW-1185">Reference proteome</keyword>
<evidence type="ECO:0000313" key="2">
    <source>
        <dbReference type="Proteomes" id="UP000035088"/>
    </source>
</evidence>
<dbReference type="InterPro" id="IPR029074">
    <property type="entry name" value="Imm49"/>
</dbReference>
<sequence>MVHVVERHEHGRSDIARLVGESEEAVGLMMPEVLSHPENTIDFTAGLAQVWTSYCLADDPQAELSDTRRAARLAAQLSADLFVLAGTGAGTRVRIDIGDDKADATGTGPVPIANLTNWLAAYWWSQISRSEDSRAALERFTLDDLTKDGRFDPYWCRMFEALRGFDSDSETWPGAISAAMESIDGPTVSTREESMFLALDLFGLLAAIGDQDEFTQQLRKALESHKTYWTATRERRADPRGFASFAILALAAKAADAGMAIEVESDYLPRGLLERPRWMFELT</sequence>
<dbReference type="Pfam" id="PF15575">
    <property type="entry name" value="Imm49"/>
    <property type="match status" value="1"/>
</dbReference>
<comment type="caution">
    <text evidence="1">The sequence shown here is derived from an EMBL/GenBank/DDBJ whole genome shotgun (WGS) entry which is preliminary data.</text>
</comment>
<accession>G7GXE4</accession>
<organism evidence="1 2">
    <name type="scientific">Gordonia araii NBRC 100433</name>
    <dbReference type="NCBI Taxonomy" id="1073574"/>
    <lineage>
        <taxon>Bacteria</taxon>
        <taxon>Bacillati</taxon>
        <taxon>Actinomycetota</taxon>
        <taxon>Actinomycetes</taxon>
        <taxon>Mycobacteriales</taxon>
        <taxon>Gordoniaceae</taxon>
        <taxon>Gordonia</taxon>
    </lineage>
</organism>
<dbReference type="EMBL" id="BAEE01000006">
    <property type="protein sequence ID" value="GAB08269.1"/>
    <property type="molecule type" value="Genomic_DNA"/>
</dbReference>
<protein>
    <submittedName>
        <fullName evidence="1">Uncharacterized protein</fullName>
    </submittedName>
</protein>